<sequence length="203" mass="22673">MTYFKRFRMEYRLDEWSDSDGDDHGAADVDSAVSRIESIAKTVPLGYEFVPFHEGLIREHAAAKYQSFRYELDSNVFPCLGDRDGCLRLMKEIAGRHSFVPEATWLCRFKDLEAGTVTPVGTIQGIECEGWGAIQNIGIDPNHRNRGLGALLLTRAAKGFYEAGLKGMHLEVTTDNTAAIRFYERIGFRRASVVYKAAEVAGA</sequence>
<dbReference type="InterPro" id="IPR000182">
    <property type="entry name" value="GNAT_dom"/>
</dbReference>
<dbReference type="CDD" id="cd04301">
    <property type="entry name" value="NAT_SF"/>
    <property type="match status" value="1"/>
</dbReference>
<dbReference type="GO" id="GO:0016747">
    <property type="term" value="F:acyltransferase activity, transferring groups other than amino-acyl groups"/>
    <property type="evidence" value="ECO:0007669"/>
    <property type="project" value="InterPro"/>
</dbReference>
<keyword evidence="2" id="KW-0012">Acyltransferase</keyword>
<dbReference type="InterPro" id="IPR050680">
    <property type="entry name" value="YpeA/RimI_acetyltransf"/>
</dbReference>
<comment type="caution">
    <text evidence="4">The sequence shown here is derived from an EMBL/GenBank/DDBJ whole genome shotgun (WGS) entry which is preliminary data.</text>
</comment>
<gene>
    <name evidence="4" type="ORF">LF1_48490</name>
</gene>
<reference evidence="4 5" key="1">
    <citation type="submission" date="2019-08" db="EMBL/GenBank/DDBJ databases">
        <title>Deep-cultivation of Planctomycetes and their phenomic and genomic characterization uncovers novel biology.</title>
        <authorList>
            <person name="Wiegand S."/>
            <person name="Jogler M."/>
            <person name="Boedeker C."/>
            <person name="Pinto D."/>
            <person name="Vollmers J."/>
            <person name="Rivas-Marin E."/>
            <person name="Kohn T."/>
            <person name="Peeters S.H."/>
            <person name="Heuer A."/>
            <person name="Rast P."/>
            <person name="Oberbeckmann S."/>
            <person name="Bunk B."/>
            <person name="Jeske O."/>
            <person name="Meyerdierks A."/>
            <person name="Storesund J.E."/>
            <person name="Kallscheuer N."/>
            <person name="Luecker S."/>
            <person name="Lage O.M."/>
            <person name="Pohl T."/>
            <person name="Merkel B.J."/>
            <person name="Hornburger P."/>
            <person name="Mueller R.-W."/>
            <person name="Bruemmer F."/>
            <person name="Labrenz M."/>
            <person name="Spormann A.M."/>
            <person name="Op Den Camp H."/>
            <person name="Overmann J."/>
            <person name="Amann R."/>
            <person name="Jetten M.S.M."/>
            <person name="Mascher T."/>
            <person name="Medema M.H."/>
            <person name="Devos D.P."/>
            <person name="Kaster A.-K."/>
            <person name="Ovreas L."/>
            <person name="Rohde M."/>
            <person name="Galperin M.Y."/>
            <person name="Jogler C."/>
        </authorList>
    </citation>
    <scope>NUCLEOTIDE SEQUENCE [LARGE SCALE GENOMIC DNA]</scope>
    <source>
        <strain evidence="4 5">LF1</strain>
    </source>
</reference>
<dbReference type="InterPro" id="IPR016181">
    <property type="entry name" value="Acyl_CoA_acyltransferase"/>
</dbReference>
<dbReference type="Gene3D" id="3.40.630.30">
    <property type="match status" value="1"/>
</dbReference>
<keyword evidence="1 4" id="KW-0808">Transferase</keyword>
<organism evidence="4 5">
    <name type="scientific">Rubripirellula obstinata</name>
    <dbReference type="NCBI Taxonomy" id="406547"/>
    <lineage>
        <taxon>Bacteria</taxon>
        <taxon>Pseudomonadati</taxon>
        <taxon>Planctomycetota</taxon>
        <taxon>Planctomycetia</taxon>
        <taxon>Pirellulales</taxon>
        <taxon>Pirellulaceae</taxon>
        <taxon>Rubripirellula</taxon>
    </lineage>
</organism>
<dbReference type="Proteomes" id="UP000322699">
    <property type="component" value="Unassembled WGS sequence"/>
</dbReference>
<dbReference type="PANTHER" id="PTHR43420">
    <property type="entry name" value="ACETYLTRANSFERASE"/>
    <property type="match status" value="1"/>
</dbReference>
<evidence type="ECO:0000256" key="2">
    <source>
        <dbReference type="ARBA" id="ARBA00023315"/>
    </source>
</evidence>
<evidence type="ECO:0000313" key="4">
    <source>
        <dbReference type="EMBL" id="KAA1262286.1"/>
    </source>
</evidence>
<keyword evidence="5" id="KW-1185">Reference proteome</keyword>
<feature type="domain" description="N-acetyltransferase" evidence="3">
    <location>
        <begin position="74"/>
        <end position="203"/>
    </location>
</feature>
<dbReference type="PROSITE" id="PS51186">
    <property type="entry name" value="GNAT"/>
    <property type="match status" value="1"/>
</dbReference>
<dbReference type="PANTHER" id="PTHR43420:SF44">
    <property type="entry name" value="ACETYLTRANSFERASE YPEA"/>
    <property type="match status" value="1"/>
</dbReference>
<dbReference type="AlphaFoldDB" id="A0A5B1CP24"/>
<evidence type="ECO:0000259" key="3">
    <source>
        <dbReference type="PROSITE" id="PS51186"/>
    </source>
</evidence>
<protein>
    <submittedName>
        <fullName evidence="4">Putative acetyltransferase</fullName>
    </submittedName>
</protein>
<dbReference type="SUPFAM" id="SSF55729">
    <property type="entry name" value="Acyl-CoA N-acyltransferases (Nat)"/>
    <property type="match status" value="1"/>
</dbReference>
<evidence type="ECO:0000256" key="1">
    <source>
        <dbReference type="ARBA" id="ARBA00022679"/>
    </source>
</evidence>
<proteinExistence type="predicted"/>
<accession>A0A5B1CP24</accession>
<dbReference type="Pfam" id="PF00583">
    <property type="entry name" value="Acetyltransf_1"/>
    <property type="match status" value="1"/>
</dbReference>
<evidence type="ECO:0000313" key="5">
    <source>
        <dbReference type="Proteomes" id="UP000322699"/>
    </source>
</evidence>
<name>A0A5B1CP24_9BACT</name>
<dbReference type="EMBL" id="VRLW01000001">
    <property type="protein sequence ID" value="KAA1262286.1"/>
    <property type="molecule type" value="Genomic_DNA"/>
</dbReference>
<dbReference type="RefSeq" id="WP_238383092.1">
    <property type="nucleotide sequence ID" value="NZ_LWSK01000011.1"/>
</dbReference>